<feature type="domain" description="DUF4378" evidence="2">
    <location>
        <begin position="697"/>
        <end position="836"/>
    </location>
</feature>
<dbReference type="EMBL" id="KZ451953">
    <property type="protein sequence ID" value="PKA58381.1"/>
    <property type="molecule type" value="Genomic_DNA"/>
</dbReference>
<feature type="compositionally biased region" description="Polar residues" evidence="1">
    <location>
        <begin position="354"/>
        <end position="389"/>
    </location>
</feature>
<feature type="compositionally biased region" description="Low complexity" evidence="1">
    <location>
        <begin position="680"/>
        <end position="696"/>
    </location>
</feature>
<dbReference type="Pfam" id="PF14309">
    <property type="entry name" value="DUF4378"/>
    <property type="match status" value="1"/>
</dbReference>
<feature type="region of interest" description="Disordered" evidence="1">
    <location>
        <begin position="444"/>
        <end position="463"/>
    </location>
</feature>
<dbReference type="PANTHER" id="PTHR21726:SF29">
    <property type="entry name" value="EXPRESSED PROTEIN"/>
    <property type="match status" value="1"/>
</dbReference>
<feature type="compositionally biased region" description="Low complexity" evidence="1">
    <location>
        <begin position="339"/>
        <end position="353"/>
    </location>
</feature>
<evidence type="ECO:0000313" key="4">
    <source>
        <dbReference type="EMBL" id="PKA58381.1"/>
    </source>
</evidence>
<dbReference type="PANTHER" id="PTHR21726">
    <property type="entry name" value="PHOSPHATIDYLINOSITOL N-ACETYLGLUCOSAMINYLTRANSFERASE SUBUNIT P DOWN SYNDROME CRITICAL REGION PROTEIN 5 -RELATED"/>
    <property type="match status" value="1"/>
</dbReference>
<name>A0A2I0AS52_9ASPA</name>
<dbReference type="AlphaFoldDB" id="A0A2I0AS52"/>
<dbReference type="STRING" id="1088818.A0A2I0AS52"/>
<evidence type="ECO:0000256" key="1">
    <source>
        <dbReference type="SAM" id="MobiDB-lite"/>
    </source>
</evidence>
<organism evidence="4 5">
    <name type="scientific">Apostasia shenzhenica</name>
    <dbReference type="NCBI Taxonomy" id="1088818"/>
    <lineage>
        <taxon>Eukaryota</taxon>
        <taxon>Viridiplantae</taxon>
        <taxon>Streptophyta</taxon>
        <taxon>Embryophyta</taxon>
        <taxon>Tracheophyta</taxon>
        <taxon>Spermatophyta</taxon>
        <taxon>Magnoliopsida</taxon>
        <taxon>Liliopsida</taxon>
        <taxon>Asparagales</taxon>
        <taxon>Orchidaceae</taxon>
        <taxon>Apostasioideae</taxon>
        <taxon>Apostasia</taxon>
    </lineage>
</organism>
<sequence>MGIERGGIKHGGFFHLFDWNRKSRKKLFSVSPENSKQEKRADHSFPGTRLRLVNEDETVGVLSLKGSSDYSCASSVTDEEGNGNRAPGIVARLMGLDSMPTSCEPLSTSLFDTQSLRSERSHMRSPEFVVNDQINCSQMGTEVYSRKPTEFRPPKMPSSPIERFQTETLPPRSAKPVSLTHHKLLSPIKNPRFISSRNASHIMEEAAKILEPALPSNTRTKACSSYRQSSIPLKVCEPKNSLSASQKPSKVIDSARRIVEPADSRYLKGQCLNRCWNGSEDNCSAFRASPDNSDKGKSISLAIQAKVNVQKRERLGNNSKNAVQILKDVDECKSNQLFKSQSSSQRNKQQTNKVTSTTSNVLRQNHQKQNCSSSKGKVCTKQSVSNQSERLGKTKTNNKHRKDNLDAFASEHEWLLSSNKDFPRKKRLIEVSFESDRIRHLEHHQKRMQSDFGIDEQSGRRTDNISDGSDVVSFTFTSPLVKVTTDKPSFFPSLGNSDRRKISSFDNNFQRIGLASKKLPCESLNLISGDALSLLLEQKLRELTFDASSAFSLHVQQEQMYENSFTTPTTERVSSTNGQVILQGLKEAESSSNSDARKETEVLHPSPLSILEATFSAESCNSSDSAASSTNGILFQNFQYNFILSSLFYHSSVHPGSKVSLASVQALNKTSPLEKELELSDSASSSSSSESSSGSSDLDYVKEILKCRTGSLHLALISLDPSLFDKLEREKGKNGRARRKMIFDYVIECLDDRCSLFLNSGYHAWAHGEAIMGKWDLAEEVYMEISRWKGIGDGMVDELVDRDMSSYRGRWVNFEKEAFELGVEMEKEIIGCLVDEIVTDCFHI</sequence>
<protein>
    <recommendedName>
        <fullName evidence="6">DUF4378 domain-containing protein</fullName>
    </recommendedName>
</protein>
<proteinExistence type="predicted"/>
<dbReference type="Proteomes" id="UP000236161">
    <property type="component" value="Unassembled WGS sequence"/>
</dbReference>
<evidence type="ECO:0000259" key="3">
    <source>
        <dbReference type="Pfam" id="PF14383"/>
    </source>
</evidence>
<dbReference type="InterPro" id="IPR025486">
    <property type="entry name" value="DUF4378"/>
</dbReference>
<gene>
    <name evidence="4" type="ORF">AXF42_Ash013887</name>
</gene>
<reference evidence="4 5" key="1">
    <citation type="journal article" date="2017" name="Nature">
        <title>The Apostasia genome and the evolution of orchids.</title>
        <authorList>
            <person name="Zhang G.Q."/>
            <person name="Liu K.W."/>
            <person name="Li Z."/>
            <person name="Lohaus R."/>
            <person name="Hsiao Y.Y."/>
            <person name="Niu S.C."/>
            <person name="Wang J.Y."/>
            <person name="Lin Y.C."/>
            <person name="Xu Q."/>
            <person name="Chen L.J."/>
            <person name="Yoshida K."/>
            <person name="Fujiwara S."/>
            <person name="Wang Z.W."/>
            <person name="Zhang Y.Q."/>
            <person name="Mitsuda N."/>
            <person name="Wang M."/>
            <person name="Liu G.H."/>
            <person name="Pecoraro L."/>
            <person name="Huang H.X."/>
            <person name="Xiao X.J."/>
            <person name="Lin M."/>
            <person name="Wu X.Y."/>
            <person name="Wu W.L."/>
            <person name="Chen Y.Y."/>
            <person name="Chang S.B."/>
            <person name="Sakamoto S."/>
            <person name="Ohme-Takagi M."/>
            <person name="Yagi M."/>
            <person name="Zeng S.J."/>
            <person name="Shen C.Y."/>
            <person name="Yeh C.M."/>
            <person name="Luo Y.B."/>
            <person name="Tsai W.C."/>
            <person name="Van de Peer Y."/>
            <person name="Liu Z.J."/>
        </authorList>
    </citation>
    <scope>NUCLEOTIDE SEQUENCE [LARGE SCALE GENOMIC DNA]</scope>
    <source>
        <strain evidence="5">cv. Shenzhen</strain>
        <tissue evidence="4">Stem</tissue>
    </source>
</reference>
<dbReference type="OrthoDB" id="765769at2759"/>
<feature type="region of interest" description="Disordered" evidence="1">
    <location>
        <begin position="337"/>
        <end position="399"/>
    </location>
</feature>
<evidence type="ECO:0000259" key="2">
    <source>
        <dbReference type="Pfam" id="PF14309"/>
    </source>
</evidence>
<feature type="domain" description="DUF3741" evidence="3">
    <location>
        <begin position="74"/>
        <end position="102"/>
    </location>
</feature>
<evidence type="ECO:0008006" key="6">
    <source>
        <dbReference type="Google" id="ProtNLM"/>
    </source>
</evidence>
<keyword evidence="5" id="KW-1185">Reference proteome</keyword>
<dbReference type="InterPro" id="IPR032795">
    <property type="entry name" value="DUF3741-assoc"/>
</dbReference>
<accession>A0A2I0AS52</accession>
<evidence type="ECO:0000313" key="5">
    <source>
        <dbReference type="Proteomes" id="UP000236161"/>
    </source>
</evidence>
<feature type="region of interest" description="Disordered" evidence="1">
    <location>
        <begin position="677"/>
        <end position="696"/>
    </location>
</feature>
<dbReference type="Pfam" id="PF14383">
    <property type="entry name" value="VARLMGL"/>
    <property type="match status" value="1"/>
</dbReference>